<dbReference type="GO" id="GO:0005524">
    <property type="term" value="F:ATP binding"/>
    <property type="evidence" value="ECO:0007669"/>
    <property type="project" value="UniProtKB-KW"/>
</dbReference>
<sequence length="1015" mass="118616">MFIKTCLLNRCLQRLTTYRWLSKTHKPALFEPKWASIFAQATTNSYLPSVLEDQQQQQKPFVMLFPPPNVTGTLHLGHALTTCVHDSLLRWHTMQRKSYARCVPGYDHAGIATQVIVEKHIAPRLREELGREKFLEECYQWSSKYRQTIETQLKRLGPLFDWSNAYFTMDKNLVECVRDAFLRLYDDGLIYRDRRIVNWCCQLQSVVSDIEVDSKEINGRQKLFVPGYGKEIELGVLYNVAYKIVDEQSDSEIVVSTTRPETILADTGIAVHPQDPRYKSLKNKFVRNPFNPNDHLPIVFDEDVDQHFGTGAVKLTPGHDAFDYALGIKHNLPVRTMLNDQGRVQLQSSHSYYQELNGLHRYDARTKVLEILEKQGLRRGEKEQEKMIVPICSRTGDVIEPMLKEQWFLDTNEMCQQASSIVDDDTLKLTPSSKRKVWKYWLSNNRPWCLSRQLWWGHSIPMYRCSIDAKSTDCKWIGAKSLEEARLKAAQLFPNISADAIHIVQDQDVLDTWFSSGLLPVSIFHNENSQEFPTTLLDTGYDIMFFWVARMVMLSLKLTNQTPFHEVLFHGLICDPNGKKMSKSLGNIIDPMDVIDGVSLQCLQTRLDQSHLSRTEIQRAKRVQASQFPSGIDPIGSDGLRLCLLSHDIFQQSIRFDPTQFDYVGRYCNKFWNAYKYVTEFALVDVDFRSEQFSNVTYEKLEKLVENRLVDRWILNELNDTIGKVNDCLKNYKFHLAITSLRDSFLKNFCDFYIEFSKIPLKQQPDPNTKANVQLLLYYLLKQYLILYHPFLPSMTEELWHDLTQGKQGYLIHQLYPTMRTKETSHVIHTDSKIVQLVRSILKNTTYFKQMLRLSRDSDIIIHFHNNSEDFSTSIEPYLTEIRTMTRLNNIRIVQSTSSDISSTSSKFSFRDYITENVEIVFILNDDQQTRSLVEKHEERLSKQVDKYTDDLSVNEAAMKFHQENNDVDGIEREQRRRELLIEEIKLTQRRHERFVELAQKRTIIEKKNKKEQRS</sequence>
<keyword evidence="5 9" id="KW-0067">ATP-binding</keyword>
<evidence type="ECO:0000256" key="9">
    <source>
        <dbReference type="RuleBase" id="RU363035"/>
    </source>
</evidence>
<dbReference type="OrthoDB" id="629407at2759"/>
<evidence type="ECO:0000313" key="12">
    <source>
        <dbReference type="EMBL" id="CAF0736017.1"/>
    </source>
</evidence>
<dbReference type="CDD" id="cd07962">
    <property type="entry name" value="Anticodon_Ia_Val"/>
    <property type="match status" value="1"/>
</dbReference>
<feature type="domain" description="Methionyl/Valyl/Leucyl/Isoleucyl-tRNA synthetase anticodon-binding" evidence="11">
    <location>
        <begin position="711"/>
        <end position="842"/>
    </location>
</feature>
<dbReference type="Proteomes" id="UP000663828">
    <property type="component" value="Unassembled WGS sequence"/>
</dbReference>
<dbReference type="NCBIfam" id="NF004349">
    <property type="entry name" value="PRK05729.1"/>
    <property type="match status" value="1"/>
</dbReference>
<dbReference type="GO" id="GO:0002161">
    <property type="term" value="F:aminoacyl-tRNA deacylase activity"/>
    <property type="evidence" value="ECO:0007669"/>
    <property type="project" value="InterPro"/>
</dbReference>
<dbReference type="SUPFAM" id="SSF47323">
    <property type="entry name" value="Anticodon-binding domain of a subclass of class I aminoacyl-tRNA synthetases"/>
    <property type="match status" value="1"/>
</dbReference>
<dbReference type="InterPro" id="IPR009008">
    <property type="entry name" value="Val/Leu/Ile-tRNA-synth_edit"/>
</dbReference>
<evidence type="ECO:0000259" key="10">
    <source>
        <dbReference type="Pfam" id="PF00133"/>
    </source>
</evidence>
<dbReference type="Gene3D" id="1.10.730.10">
    <property type="entry name" value="Isoleucyl-tRNA Synthetase, Domain 1"/>
    <property type="match status" value="1"/>
</dbReference>
<gene>
    <name evidence="12" type="ORF">EDS130_LOCUS1440</name>
    <name evidence="13" type="ORF">XAT740_LOCUS32866</name>
</gene>
<evidence type="ECO:0000256" key="3">
    <source>
        <dbReference type="ARBA" id="ARBA00022598"/>
    </source>
</evidence>
<dbReference type="InterPro" id="IPR033705">
    <property type="entry name" value="Anticodon_Ia_Val"/>
</dbReference>
<comment type="similarity">
    <text evidence="1 9">Belongs to the class-I aminoacyl-tRNA synthetase family.</text>
</comment>
<dbReference type="Gene3D" id="3.40.50.620">
    <property type="entry name" value="HUPs"/>
    <property type="match status" value="2"/>
</dbReference>
<dbReference type="InterPro" id="IPR013155">
    <property type="entry name" value="M/V/L/I-tRNA-synth_anticd-bd"/>
</dbReference>
<keyword evidence="14" id="KW-1185">Reference proteome</keyword>
<dbReference type="PANTHER" id="PTHR11946:SF109">
    <property type="entry name" value="VALINE--TRNA LIGASE"/>
    <property type="match status" value="1"/>
</dbReference>
<keyword evidence="4 9" id="KW-0547">Nucleotide-binding</keyword>
<dbReference type="InterPro" id="IPR002303">
    <property type="entry name" value="Valyl-tRNA_ligase"/>
</dbReference>
<dbReference type="InterPro" id="IPR001412">
    <property type="entry name" value="aa-tRNA-synth_I_CS"/>
</dbReference>
<dbReference type="GO" id="GO:0005829">
    <property type="term" value="C:cytosol"/>
    <property type="evidence" value="ECO:0007669"/>
    <property type="project" value="TreeGrafter"/>
</dbReference>
<dbReference type="Pfam" id="PF00133">
    <property type="entry name" value="tRNA-synt_1"/>
    <property type="match status" value="1"/>
</dbReference>
<keyword evidence="6 9" id="KW-0648">Protein biosynthesis</keyword>
<dbReference type="PROSITE" id="PS00178">
    <property type="entry name" value="AA_TRNA_LIGASE_I"/>
    <property type="match status" value="1"/>
</dbReference>
<dbReference type="InterPro" id="IPR002300">
    <property type="entry name" value="aa-tRNA-synth_Ia"/>
</dbReference>
<dbReference type="EMBL" id="CAJNOJ010000003">
    <property type="protein sequence ID" value="CAF0736017.1"/>
    <property type="molecule type" value="Genomic_DNA"/>
</dbReference>
<dbReference type="GO" id="GO:0004832">
    <property type="term" value="F:valine-tRNA ligase activity"/>
    <property type="evidence" value="ECO:0007669"/>
    <property type="project" value="UniProtKB-EC"/>
</dbReference>
<name>A0A815J8A3_ADIRI</name>
<evidence type="ECO:0000259" key="11">
    <source>
        <dbReference type="Pfam" id="PF08264"/>
    </source>
</evidence>
<dbReference type="SUPFAM" id="SSF50677">
    <property type="entry name" value="ValRS/IleRS/LeuRS editing domain"/>
    <property type="match status" value="1"/>
</dbReference>
<dbReference type="PANTHER" id="PTHR11946">
    <property type="entry name" value="VALYL-TRNA SYNTHETASES"/>
    <property type="match status" value="1"/>
</dbReference>
<dbReference type="EC" id="6.1.1.9" evidence="2"/>
<dbReference type="InterPro" id="IPR009080">
    <property type="entry name" value="tRNAsynth_Ia_anticodon-bd"/>
</dbReference>
<dbReference type="PRINTS" id="PR00986">
    <property type="entry name" value="TRNASYNTHVAL"/>
</dbReference>
<evidence type="ECO:0000256" key="7">
    <source>
        <dbReference type="ARBA" id="ARBA00023146"/>
    </source>
</evidence>
<evidence type="ECO:0000256" key="6">
    <source>
        <dbReference type="ARBA" id="ARBA00022917"/>
    </source>
</evidence>
<comment type="caution">
    <text evidence="13">The sequence shown here is derived from an EMBL/GenBank/DDBJ whole genome shotgun (WGS) entry which is preliminary data.</text>
</comment>
<reference evidence="13" key="1">
    <citation type="submission" date="2021-02" db="EMBL/GenBank/DDBJ databases">
        <authorList>
            <person name="Nowell W R."/>
        </authorList>
    </citation>
    <scope>NUCLEOTIDE SEQUENCE</scope>
</reference>
<dbReference type="GO" id="GO:0006438">
    <property type="term" value="P:valyl-tRNA aminoacylation"/>
    <property type="evidence" value="ECO:0007669"/>
    <property type="project" value="InterPro"/>
</dbReference>
<evidence type="ECO:0000256" key="2">
    <source>
        <dbReference type="ARBA" id="ARBA00013169"/>
    </source>
</evidence>
<protein>
    <recommendedName>
        <fullName evidence="2">valine--tRNA ligase</fullName>
        <ecNumber evidence="2">6.1.1.9</ecNumber>
    </recommendedName>
    <alternativeName>
        <fullName evidence="8">Valyl-tRNA synthetase</fullName>
    </alternativeName>
</protein>
<dbReference type="InterPro" id="IPR014729">
    <property type="entry name" value="Rossmann-like_a/b/a_fold"/>
</dbReference>
<dbReference type="SUPFAM" id="SSF52374">
    <property type="entry name" value="Nucleotidylyl transferase"/>
    <property type="match status" value="1"/>
</dbReference>
<dbReference type="Gene3D" id="3.90.740.10">
    <property type="entry name" value="Valyl/Leucyl/Isoleucyl-tRNA synthetase, editing domain"/>
    <property type="match status" value="2"/>
</dbReference>
<feature type="domain" description="Aminoacyl-tRNA synthetase class Ia" evidence="10">
    <location>
        <begin position="51"/>
        <end position="649"/>
    </location>
</feature>
<evidence type="ECO:0000313" key="13">
    <source>
        <dbReference type="EMBL" id="CAF1377145.1"/>
    </source>
</evidence>
<organism evidence="13 14">
    <name type="scientific">Adineta ricciae</name>
    <name type="common">Rotifer</name>
    <dbReference type="NCBI Taxonomy" id="249248"/>
    <lineage>
        <taxon>Eukaryota</taxon>
        <taxon>Metazoa</taxon>
        <taxon>Spiralia</taxon>
        <taxon>Gnathifera</taxon>
        <taxon>Rotifera</taxon>
        <taxon>Eurotatoria</taxon>
        <taxon>Bdelloidea</taxon>
        <taxon>Adinetida</taxon>
        <taxon>Adinetidae</taxon>
        <taxon>Adineta</taxon>
    </lineage>
</organism>
<dbReference type="AlphaFoldDB" id="A0A815J8A3"/>
<evidence type="ECO:0000256" key="1">
    <source>
        <dbReference type="ARBA" id="ARBA00005594"/>
    </source>
</evidence>
<keyword evidence="7 9" id="KW-0030">Aminoacyl-tRNA synthetase</keyword>
<evidence type="ECO:0000256" key="4">
    <source>
        <dbReference type="ARBA" id="ARBA00022741"/>
    </source>
</evidence>
<accession>A0A815J8A3</accession>
<dbReference type="Pfam" id="PF08264">
    <property type="entry name" value="Anticodon_1"/>
    <property type="match status" value="1"/>
</dbReference>
<dbReference type="NCBIfam" id="TIGR00422">
    <property type="entry name" value="valS"/>
    <property type="match status" value="1"/>
</dbReference>
<keyword evidence="3 9" id="KW-0436">Ligase</keyword>
<proteinExistence type="inferred from homology"/>
<dbReference type="Proteomes" id="UP000663852">
    <property type="component" value="Unassembled WGS sequence"/>
</dbReference>
<evidence type="ECO:0000313" key="14">
    <source>
        <dbReference type="Proteomes" id="UP000663828"/>
    </source>
</evidence>
<dbReference type="EMBL" id="CAJNOR010003096">
    <property type="protein sequence ID" value="CAF1377145.1"/>
    <property type="molecule type" value="Genomic_DNA"/>
</dbReference>
<evidence type="ECO:0000256" key="8">
    <source>
        <dbReference type="ARBA" id="ARBA00029936"/>
    </source>
</evidence>
<evidence type="ECO:0000256" key="5">
    <source>
        <dbReference type="ARBA" id="ARBA00022840"/>
    </source>
</evidence>